<evidence type="ECO:0008006" key="3">
    <source>
        <dbReference type="Google" id="ProtNLM"/>
    </source>
</evidence>
<name>A0A521EHW0_9RHOB</name>
<reference evidence="1 2" key="1">
    <citation type="submission" date="2017-05" db="EMBL/GenBank/DDBJ databases">
        <authorList>
            <person name="Varghese N."/>
            <person name="Submissions S."/>
        </authorList>
    </citation>
    <scope>NUCLEOTIDE SEQUENCE [LARGE SCALE GENOMIC DNA]</scope>
    <source>
        <strain evidence="1 2">DSM 100094</strain>
    </source>
</reference>
<evidence type="ECO:0000313" key="1">
    <source>
        <dbReference type="EMBL" id="SMO83506.1"/>
    </source>
</evidence>
<dbReference type="EMBL" id="FXTK01000013">
    <property type="protein sequence ID" value="SMO83506.1"/>
    <property type="molecule type" value="Genomic_DNA"/>
</dbReference>
<protein>
    <recommendedName>
        <fullName evidence="3">Polysaccharide pyruvyl transferase</fullName>
    </recommendedName>
</protein>
<dbReference type="Proteomes" id="UP000319014">
    <property type="component" value="Unassembled WGS sequence"/>
</dbReference>
<keyword evidence="2" id="KW-1185">Reference proteome</keyword>
<dbReference type="OrthoDB" id="1123495at2"/>
<evidence type="ECO:0000313" key="2">
    <source>
        <dbReference type="Proteomes" id="UP000319014"/>
    </source>
</evidence>
<gene>
    <name evidence="1" type="ORF">SAMN06265221_11377</name>
</gene>
<accession>A0A521EHW0</accession>
<dbReference type="AlphaFoldDB" id="A0A521EHW0"/>
<dbReference type="RefSeq" id="WP_142663830.1">
    <property type="nucleotide sequence ID" value="NZ_FXTK01000013.1"/>
</dbReference>
<proteinExistence type="predicted"/>
<sequence length="570" mass="62429">MDHGPVLDENFLNGAAALDFAALRHEIVLGPPHAAAYGRNDAFADHLQMLRGEFSGQSGLKFAHAALIAAIRRGINTDENMRRFTAMWHDQANFLLEVLDTRWLVSACETIADHSPDRNEARIAILASLFANTLKLYETERAVTPMGEPGQVQRRIPIFDGLTAYVIGHGDMIANLLRRIDATFDGSTIADCIAREIIHRAQRVDTVFERFNRKQVVHQWATARAVVRFPPAPRKNAYLPPAAGSGPGYILLNDTGRLGQGFHAGTTFACAAIRQGLAARGLHEIGWANDELTFDQLLHDSAPRLIVLNGEGTMHHGAARAAELLRCCEKAKERGVPVVLMNSVWQDNPPSFAQSLRAFDRIYVRDRASLAELPEGLGARHLADVSIAGFAPFYAQGRFDDAPHDLAVIDSVLPQVSHELQDFAQRQEAAFYAMPYGSLAALRTRAAQDGTAFPRLLQAPDLMSARGWLTGRFHGLVAALCAGRPVCAIPSNTFKIEAMLGDAQLLHECLLPSDWTQADGATRRRMVDARLAAQADPGFIERRALFIAQAGRGIASMFDDLASLVMQRAN</sequence>
<organism evidence="1 2">
    <name type="scientific">Paracoccus laeviglucosivorans</name>
    <dbReference type="NCBI Taxonomy" id="1197861"/>
    <lineage>
        <taxon>Bacteria</taxon>
        <taxon>Pseudomonadati</taxon>
        <taxon>Pseudomonadota</taxon>
        <taxon>Alphaproteobacteria</taxon>
        <taxon>Rhodobacterales</taxon>
        <taxon>Paracoccaceae</taxon>
        <taxon>Paracoccus</taxon>
    </lineage>
</organism>